<dbReference type="EMBL" id="BARV01029489">
    <property type="protein sequence ID" value="GAI45150.1"/>
    <property type="molecule type" value="Genomic_DNA"/>
</dbReference>
<reference evidence="2" key="1">
    <citation type="journal article" date="2014" name="Front. Microbiol.">
        <title>High frequency of phylogenetically diverse reductive dehalogenase-homologous genes in deep subseafloor sedimentary metagenomes.</title>
        <authorList>
            <person name="Kawai M."/>
            <person name="Futagami T."/>
            <person name="Toyoda A."/>
            <person name="Takaki Y."/>
            <person name="Nishi S."/>
            <person name="Hori S."/>
            <person name="Arai W."/>
            <person name="Tsubouchi T."/>
            <person name="Morono Y."/>
            <person name="Uchiyama I."/>
            <person name="Ito T."/>
            <person name="Fujiyama A."/>
            <person name="Inagaki F."/>
            <person name="Takami H."/>
        </authorList>
    </citation>
    <scope>NUCLEOTIDE SEQUENCE</scope>
    <source>
        <strain evidence="2">Expedition CK06-06</strain>
    </source>
</reference>
<dbReference type="InterPro" id="IPR025272">
    <property type="entry name" value="SocA_Panacea"/>
</dbReference>
<sequence length="183" mass="21781">MNINKNEKLKNAICYFAQRHPNKKGAPLYQTYLYKFLAFMDFESIAERGKPIFGLSYDALEEGPVPMDIYNRRDRLKNETFEFVKIDEGKYIVRPKKQANLSYFSEYEIRKMDELLDKYSKRGIKTRDVNKASHSIRAWKVTERNKTILYDDMFENIQCKNKEELTPEEETFLIYKSIVKIAS</sequence>
<gene>
    <name evidence="2" type="ORF">S06H3_47012</name>
</gene>
<feature type="domain" description="Antitoxin SocA-like Panacea" evidence="1">
    <location>
        <begin position="33"/>
        <end position="140"/>
    </location>
</feature>
<proteinExistence type="predicted"/>
<protein>
    <recommendedName>
        <fullName evidence="1">Antitoxin SocA-like Panacea domain-containing protein</fullName>
    </recommendedName>
</protein>
<dbReference type="AlphaFoldDB" id="X1Q250"/>
<evidence type="ECO:0000259" key="1">
    <source>
        <dbReference type="Pfam" id="PF13274"/>
    </source>
</evidence>
<comment type="caution">
    <text evidence="2">The sequence shown here is derived from an EMBL/GenBank/DDBJ whole genome shotgun (WGS) entry which is preliminary data.</text>
</comment>
<name>X1Q250_9ZZZZ</name>
<evidence type="ECO:0000313" key="2">
    <source>
        <dbReference type="EMBL" id="GAI45150.1"/>
    </source>
</evidence>
<accession>X1Q250</accession>
<organism evidence="2">
    <name type="scientific">marine sediment metagenome</name>
    <dbReference type="NCBI Taxonomy" id="412755"/>
    <lineage>
        <taxon>unclassified sequences</taxon>
        <taxon>metagenomes</taxon>
        <taxon>ecological metagenomes</taxon>
    </lineage>
</organism>
<dbReference type="Pfam" id="PF13274">
    <property type="entry name" value="SocA_Panacea"/>
    <property type="match status" value="1"/>
</dbReference>